<evidence type="ECO:0000313" key="3">
    <source>
        <dbReference type="Proteomes" id="UP001162131"/>
    </source>
</evidence>
<organism evidence="2 3">
    <name type="scientific">Blepharisma stoltei</name>
    <dbReference type="NCBI Taxonomy" id="1481888"/>
    <lineage>
        <taxon>Eukaryota</taxon>
        <taxon>Sar</taxon>
        <taxon>Alveolata</taxon>
        <taxon>Ciliophora</taxon>
        <taxon>Postciliodesmatophora</taxon>
        <taxon>Heterotrichea</taxon>
        <taxon>Heterotrichida</taxon>
        <taxon>Blepharismidae</taxon>
        <taxon>Blepharisma</taxon>
    </lineage>
</organism>
<evidence type="ECO:0000256" key="1">
    <source>
        <dbReference type="SAM" id="Phobius"/>
    </source>
</evidence>
<reference evidence="2" key="1">
    <citation type="submission" date="2021-09" db="EMBL/GenBank/DDBJ databases">
        <authorList>
            <consortium name="AG Swart"/>
            <person name="Singh M."/>
            <person name="Singh A."/>
            <person name="Seah K."/>
            <person name="Emmerich C."/>
        </authorList>
    </citation>
    <scope>NUCLEOTIDE SEQUENCE</scope>
    <source>
        <strain evidence="2">ATCC30299</strain>
    </source>
</reference>
<feature type="transmembrane region" description="Helical" evidence="1">
    <location>
        <begin position="20"/>
        <end position="37"/>
    </location>
</feature>
<dbReference type="Proteomes" id="UP001162131">
    <property type="component" value="Unassembled WGS sequence"/>
</dbReference>
<name>A0AAU9JZZ6_9CILI</name>
<dbReference type="AlphaFoldDB" id="A0AAU9JZZ6"/>
<keyword evidence="1" id="KW-1133">Transmembrane helix</keyword>
<comment type="caution">
    <text evidence="2">The sequence shown here is derived from an EMBL/GenBank/DDBJ whole genome shotgun (WGS) entry which is preliminary data.</text>
</comment>
<proteinExistence type="predicted"/>
<evidence type="ECO:0000313" key="2">
    <source>
        <dbReference type="EMBL" id="CAG9330177.1"/>
    </source>
</evidence>
<gene>
    <name evidence="2" type="ORF">BSTOLATCC_MIC50778</name>
</gene>
<keyword evidence="1" id="KW-0812">Transmembrane</keyword>
<dbReference type="EMBL" id="CAJZBQ010000051">
    <property type="protein sequence ID" value="CAG9330177.1"/>
    <property type="molecule type" value="Genomic_DNA"/>
</dbReference>
<keyword evidence="1" id="KW-0472">Membrane</keyword>
<sequence length="66" mass="8281">MNYFELEVYTIRGNKNHYDFIIAIFISKNLGIYSCRFRSFMKYRTYRYFRNYKRSSSRRHQKSDSL</sequence>
<accession>A0AAU9JZZ6</accession>
<keyword evidence="3" id="KW-1185">Reference proteome</keyword>
<protein>
    <submittedName>
        <fullName evidence="2">Uncharacterized protein</fullName>
    </submittedName>
</protein>